<comment type="caution">
    <text evidence="2">The sequence shown here is derived from an EMBL/GenBank/DDBJ whole genome shotgun (WGS) entry which is preliminary data.</text>
</comment>
<dbReference type="EMBL" id="VFOX01000002">
    <property type="protein sequence ID" value="TQL82613.1"/>
    <property type="molecule type" value="Genomic_DNA"/>
</dbReference>
<gene>
    <name evidence="2" type="ORF">FB560_4109</name>
</gene>
<accession>A0A543BCZ3</accession>
<feature type="transmembrane region" description="Helical" evidence="1">
    <location>
        <begin position="66"/>
        <end position="86"/>
    </location>
</feature>
<keyword evidence="3" id="KW-1185">Reference proteome</keyword>
<reference evidence="2 3" key="1">
    <citation type="submission" date="2019-06" db="EMBL/GenBank/DDBJ databases">
        <title>Sequencing the genomes of 1000 actinobacteria strains.</title>
        <authorList>
            <person name="Klenk H.-P."/>
        </authorList>
    </citation>
    <scope>NUCLEOTIDE SEQUENCE [LARGE SCALE GENOMIC DNA]</scope>
    <source>
        <strain evidence="2 3">DSM 20169</strain>
    </source>
</reference>
<evidence type="ECO:0000313" key="3">
    <source>
        <dbReference type="Proteomes" id="UP000317209"/>
    </source>
</evidence>
<sequence>MDSNGIADLYASIFSGTTGLIALVFYVLVAIGLWKVFSKAGYPGILAIIPIVNIVILVRIAGMSGWLALLYIIPIVGFVFGIIVAIKLGERFGKGGVFSFFLLFVFPYIGYLILGFGDSRYSKA</sequence>
<protein>
    <recommendedName>
        <fullName evidence="4">Signal peptidase I</fullName>
    </recommendedName>
</protein>
<evidence type="ECO:0000313" key="2">
    <source>
        <dbReference type="EMBL" id="TQL82613.1"/>
    </source>
</evidence>
<evidence type="ECO:0008006" key="4">
    <source>
        <dbReference type="Google" id="ProtNLM"/>
    </source>
</evidence>
<dbReference type="OrthoDB" id="2376202at2"/>
<feature type="transmembrane region" description="Helical" evidence="1">
    <location>
        <begin position="12"/>
        <end position="34"/>
    </location>
</feature>
<keyword evidence="1" id="KW-0472">Membrane</keyword>
<proteinExistence type="predicted"/>
<dbReference type="InterPro" id="IPR043739">
    <property type="entry name" value="DUF5684"/>
</dbReference>
<dbReference type="Pfam" id="PF18936">
    <property type="entry name" value="DUF5684"/>
    <property type="match status" value="1"/>
</dbReference>
<feature type="transmembrane region" description="Helical" evidence="1">
    <location>
        <begin position="41"/>
        <end position="60"/>
    </location>
</feature>
<keyword evidence="1" id="KW-0812">Transmembrane</keyword>
<dbReference type="RefSeq" id="WP_141874517.1">
    <property type="nucleotide sequence ID" value="NZ_VFOX01000002.1"/>
</dbReference>
<organism evidence="2 3">
    <name type="scientific">Microbacterium saperdae</name>
    <dbReference type="NCBI Taxonomy" id="69368"/>
    <lineage>
        <taxon>Bacteria</taxon>
        <taxon>Bacillati</taxon>
        <taxon>Actinomycetota</taxon>
        <taxon>Actinomycetes</taxon>
        <taxon>Micrococcales</taxon>
        <taxon>Microbacteriaceae</taxon>
        <taxon>Microbacterium</taxon>
    </lineage>
</organism>
<evidence type="ECO:0000256" key="1">
    <source>
        <dbReference type="SAM" id="Phobius"/>
    </source>
</evidence>
<dbReference type="Proteomes" id="UP000317209">
    <property type="component" value="Unassembled WGS sequence"/>
</dbReference>
<dbReference type="AlphaFoldDB" id="A0A543BCZ3"/>
<feature type="transmembrane region" description="Helical" evidence="1">
    <location>
        <begin position="98"/>
        <end position="117"/>
    </location>
</feature>
<keyword evidence="1" id="KW-1133">Transmembrane helix</keyword>
<name>A0A543BCZ3_9MICO</name>